<feature type="domain" description="MYND-type" evidence="5">
    <location>
        <begin position="280"/>
        <end position="328"/>
    </location>
</feature>
<name>A0ABR3ERK9_9AGAR</name>
<evidence type="ECO:0000256" key="1">
    <source>
        <dbReference type="ARBA" id="ARBA00022723"/>
    </source>
</evidence>
<keyword evidence="2 4" id="KW-0863">Zinc-finger</keyword>
<evidence type="ECO:0000313" key="7">
    <source>
        <dbReference type="Proteomes" id="UP001465976"/>
    </source>
</evidence>
<evidence type="ECO:0000256" key="2">
    <source>
        <dbReference type="ARBA" id="ARBA00022771"/>
    </source>
</evidence>
<keyword evidence="1" id="KW-0479">Metal-binding</keyword>
<evidence type="ECO:0000259" key="5">
    <source>
        <dbReference type="PROSITE" id="PS50865"/>
    </source>
</evidence>
<keyword evidence="3" id="KW-0862">Zinc</keyword>
<evidence type="ECO:0000256" key="4">
    <source>
        <dbReference type="PROSITE-ProRule" id="PRU00134"/>
    </source>
</evidence>
<reference evidence="6 7" key="1">
    <citation type="submission" date="2024-02" db="EMBL/GenBank/DDBJ databases">
        <title>A draft genome for the cacao thread blight pathogen Marasmius crinis-equi.</title>
        <authorList>
            <person name="Cohen S.P."/>
            <person name="Baruah I.K."/>
            <person name="Amoako-Attah I."/>
            <person name="Bukari Y."/>
            <person name="Meinhardt L.W."/>
            <person name="Bailey B.A."/>
        </authorList>
    </citation>
    <scope>NUCLEOTIDE SEQUENCE [LARGE SCALE GENOMIC DNA]</scope>
    <source>
        <strain evidence="6 7">GH-76</strain>
    </source>
</reference>
<keyword evidence="7" id="KW-1185">Reference proteome</keyword>
<sequence length="528" mass="61260">MQAPAAVFQFELPRTQHATSNPEEWNEHWEKLLARNLFNPRMVVTSNINRIRAQRPTINTVIEQAAFLHTMTCEIQYRIGVRAVLALNDSDLERRWIEAGVDVRRSHVLRALSEACAMARNLNDSRAACYDVLRLDHLSKEGETFISLLKEIIPEDISDVPKTPYYIPNEEWESYKAEIENQYSPDTLERGVFDDTYILRTKLIYHVAEFIFMSFLDMKLDKVRVDKSSPLPQEVRKNLKQQQTNFLKMMHGPSKAKEIRKDDVKATKDRKAQRGTSCRYPQCEKWEEPEGEKFKRCAKCYDQQKRVWSYCSKACQLKDWKPNHKAICGKPITAETAQQAFVARKPSNAPDSRQVGPPRDGFRRSPALVEHVHKLNLTPKVDLYARVFRGNGQRNFITLDNPFKPVQAIVRAARDEAMCAGNKESAALLCHYHVWLLWVQHHDEKNGCDLHLMLEQMEKEFEMKDTLKDMILEMEEVQQKDPLTRPPLLADLPEPLWQEFLNLGSLDMDRKLPFKRSTATGRGGVKNR</sequence>
<organism evidence="6 7">
    <name type="scientific">Marasmius crinis-equi</name>
    <dbReference type="NCBI Taxonomy" id="585013"/>
    <lineage>
        <taxon>Eukaryota</taxon>
        <taxon>Fungi</taxon>
        <taxon>Dikarya</taxon>
        <taxon>Basidiomycota</taxon>
        <taxon>Agaricomycotina</taxon>
        <taxon>Agaricomycetes</taxon>
        <taxon>Agaricomycetidae</taxon>
        <taxon>Agaricales</taxon>
        <taxon>Marasmiineae</taxon>
        <taxon>Marasmiaceae</taxon>
        <taxon>Marasmius</taxon>
    </lineage>
</organism>
<dbReference type="EMBL" id="JBAHYK010002222">
    <property type="protein sequence ID" value="KAL0565534.1"/>
    <property type="molecule type" value="Genomic_DNA"/>
</dbReference>
<dbReference type="Pfam" id="PF01753">
    <property type="entry name" value="zf-MYND"/>
    <property type="match status" value="1"/>
</dbReference>
<comment type="caution">
    <text evidence="6">The sequence shown here is derived from an EMBL/GenBank/DDBJ whole genome shotgun (WGS) entry which is preliminary data.</text>
</comment>
<dbReference type="Gene3D" id="6.10.140.2220">
    <property type="match status" value="1"/>
</dbReference>
<proteinExistence type="predicted"/>
<gene>
    <name evidence="6" type="ORF">V5O48_016489</name>
</gene>
<protein>
    <recommendedName>
        <fullName evidence="5">MYND-type domain-containing protein</fullName>
    </recommendedName>
</protein>
<dbReference type="SUPFAM" id="SSF144232">
    <property type="entry name" value="HIT/MYND zinc finger-like"/>
    <property type="match status" value="1"/>
</dbReference>
<evidence type="ECO:0000313" key="6">
    <source>
        <dbReference type="EMBL" id="KAL0565534.1"/>
    </source>
</evidence>
<accession>A0ABR3ERK9</accession>
<dbReference type="InterPro" id="IPR002893">
    <property type="entry name" value="Znf_MYND"/>
</dbReference>
<dbReference type="Proteomes" id="UP001465976">
    <property type="component" value="Unassembled WGS sequence"/>
</dbReference>
<evidence type="ECO:0000256" key="3">
    <source>
        <dbReference type="ARBA" id="ARBA00022833"/>
    </source>
</evidence>
<dbReference type="PROSITE" id="PS50865">
    <property type="entry name" value="ZF_MYND_2"/>
    <property type="match status" value="1"/>
</dbReference>